<dbReference type="AlphaFoldDB" id="A0A9P8TDH7"/>
<dbReference type="OrthoDB" id="10265837at2759"/>
<protein>
    <recommendedName>
        <fullName evidence="1">SCP2 domain-containing protein</fullName>
    </recommendedName>
</protein>
<dbReference type="InterPro" id="IPR036527">
    <property type="entry name" value="SCP2_sterol-bd_dom_sf"/>
</dbReference>
<proteinExistence type="predicted"/>
<evidence type="ECO:0000259" key="1">
    <source>
        <dbReference type="Pfam" id="PF02036"/>
    </source>
</evidence>
<evidence type="ECO:0000313" key="3">
    <source>
        <dbReference type="Proteomes" id="UP000774326"/>
    </source>
</evidence>
<organism evidence="2 3">
    <name type="scientific">Wickerhamomyces pijperi</name>
    <name type="common">Yeast</name>
    <name type="synonym">Pichia pijperi</name>
    <dbReference type="NCBI Taxonomy" id="599730"/>
    <lineage>
        <taxon>Eukaryota</taxon>
        <taxon>Fungi</taxon>
        <taxon>Dikarya</taxon>
        <taxon>Ascomycota</taxon>
        <taxon>Saccharomycotina</taxon>
        <taxon>Saccharomycetes</taxon>
        <taxon>Phaffomycetales</taxon>
        <taxon>Wickerhamomycetaceae</taxon>
        <taxon>Wickerhamomyces</taxon>
    </lineage>
</organism>
<reference evidence="2" key="2">
    <citation type="submission" date="2021-01" db="EMBL/GenBank/DDBJ databases">
        <authorList>
            <person name="Schikora-Tamarit M.A."/>
        </authorList>
    </citation>
    <scope>NUCLEOTIDE SEQUENCE</scope>
    <source>
        <strain evidence="2">CBS2887</strain>
    </source>
</reference>
<dbReference type="Pfam" id="PF02036">
    <property type="entry name" value="SCP2"/>
    <property type="match status" value="1"/>
</dbReference>
<dbReference type="PANTHER" id="PTHR10094:SF25">
    <property type="entry name" value="SCP2 STEROL-BINDING DOMAIN-CONTAINING PROTEIN 1"/>
    <property type="match status" value="1"/>
</dbReference>
<name>A0A9P8TDH7_WICPI</name>
<gene>
    <name evidence="2" type="ORF">WICPIJ_009580</name>
</gene>
<reference evidence="2" key="1">
    <citation type="journal article" date="2021" name="Open Biol.">
        <title>Shared evolutionary footprints suggest mitochondrial oxidative damage underlies multiple complex I losses in fungi.</title>
        <authorList>
            <person name="Schikora-Tamarit M.A."/>
            <person name="Marcet-Houben M."/>
            <person name="Nosek J."/>
            <person name="Gabaldon T."/>
        </authorList>
    </citation>
    <scope>NUCLEOTIDE SEQUENCE</scope>
    <source>
        <strain evidence="2">CBS2887</strain>
    </source>
</reference>
<sequence>MSTFKSDATFDQIAKVLSTDKQLAKKLAKQTQSVILFHIKSKKSSQPKHWKLDLKSDSPSLISAKDNDSSSVDLEISVSDLDFKKLVDGKANAQKLFLGGKLKVKGDVSKAGAIEKVLSSVRPVKAKL</sequence>
<comment type="caution">
    <text evidence="2">The sequence shown here is derived from an EMBL/GenBank/DDBJ whole genome shotgun (WGS) entry which is preliminary data.</text>
</comment>
<dbReference type="Proteomes" id="UP000774326">
    <property type="component" value="Unassembled WGS sequence"/>
</dbReference>
<dbReference type="EMBL" id="JAEUBG010005535">
    <property type="protein sequence ID" value="KAH3674301.1"/>
    <property type="molecule type" value="Genomic_DNA"/>
</dbReference>
<feature type="domain" description="SCP2" evidence="1">
    <location>
        <begin position="15"/>
        <end position="118"/>
    </location>
</feature>
<dbReference type="PANTHER" id="PTHR10094">
    <property type="entry name" value="STEROL CARRIER PROTEIN 2 SCP-2 FAMILY PROTEIN"/>
    <property type="match status" value="1"/>
</dbReference>
<keyword evidence="3" id="KW-1185">Reference proteome</keyword>
<dbReference type="SUPFAM" id="SSF55718">
    <property type="entry name" value="SCP-like"/>
    <property type="match status" value="1"/>
</dbReference>
<dbReference type="GO" id="GO:0005829">
    <property type="term" value="C:cytosol"/>
    <property type="evidence" value="ECO:0007669"/>
    <property type="project" value="TreeGrafter"/>
</dbReference>
<dbReference type="Gene3D" id="3.30.1050.10">
    <property type="entry name" value="SCP2 sterol-binding domain"/>
    <property type="match status" value="1"/>
</dbReference>
<dbReference type="InterPro" id="IPR003033">
    <property type="entry name" value="SCP2_sterol-bd_dom"/>
</dbReference>
<accession>A0A9P8TDH7</accession>
<evidence type="ECO:0000313" key="2">
    <source>
        <dbReference type="EMBL" id="KAH3674301.1"/>
    </source>
</evidence>